<dbReference type="InterPro" id="IPR032675">
    <property type="entry name" value="LRR_dom_sf"/>
</dbReference>
<dbReference type="GO" id="GO:0031462">
    <property type="term" value="C:Cul2-RING ubiquitin ligase complex"/>
    <property type="evidence" value="ECO:0007669"/>
    <property type="project" value="TreeGrafter"/>
</dbReference>
<protein>
    <submittedName>
        <fullName evidence="1">Uncharacterized protein</fullName>
    </submittedName>
</protein>
<evidence type="ECO:0000313" key="2">
    <source>
        <dbReference type="Proteomes" id="UP000008068"/>
    </source>
</evidence>
<proteinExistence type="predicted"/>
<dbReference type="PANTHER" id="PTHR12904:SF28">
    <property type="entry name" value="ATP SYNTHASE SUBUNIT ALPHA-RELATED"/>
    <property type="match status" value="1"/>
</dbReference>
<organism evidence="2">
    <name type="scientific">Caenorhabditis brenneri</name>
    <name type="common">Nematode worm</name>
    <dbReference type="NCBI Taxonomy" id="135651"/>
    <lineage>
        <taxon>Eukaryota</taxon>
        <taxon>Metazoa</taxon>
        <taxon>Ecdysozoa</taxon>
        <taxon>Nematoda</taxon>
        <taxon>Chromadorea</taxon>
        <taxon>Rhabditida</taxon>
        <taxon>Rhabditina</taxon>
        <taxon>Rhabditomorpha</taxon>
        <taxon>Rhabditoidea</taxon>
        <taxon>Rhabditidae</taxon>
        <taxon>Peloderinae</taxon>
        <taxon>Caenorhabditis</taxon>
    </lineage>
</organism>
<dbReference type="SUPFAM" id="SSF52047">
    <property type="entry name" value="RNI-like"/>
    <property type="match status" value="1"/>
</dbReference>
<accession>G0MBA7</accession>
<dbReference type="InterPro" id="IPR051341">
    <property type="entry name" value="Zyg-11_UBL_adapter"/>
</dbReference>
<gene>
    <name evidence="1" type="ORF">CAEBREN_05771</name>
</gene>
<dbReference type="HOGENOM" id="CLU_383679_0_0_1"/>
<sequence length="721" mass="84017">MSLLSLSAKKTAELIHDGRIFKHTLDDKTSAQVSNELKSRAGRPAPFAKLKLSENSTLPSIGTNYTELMFYLPHGIKLKNVERLAVNHLDDEYLAFVERMLTDMDVLTKMPYTLQNVLDALVDPDSREKLRHLKFLSCALTLTRPMMESISQKFTNLTALDFTGTFLKSHELMHVASVFTKLRMLSIALTTVTSLNGIGQLKDLEVLNMAGVDLEEEEDIQELRELKKLRVLELSAIETSGDQNFKLYMNCEISLPELRFLDISFHEITEKQLQTLVASHPKIIQIGLIGTPLQEREPHTNPNIRLVTVENLECCLKAFEDLNKDNCREVRKPKQEQVFDAMEAILLGDYDEQSEIVLRKCFDALLPKCETIENWMAEESIACLYQMCKDDRVNMFNYEEIQHLISMLAKASERLFDIADVDDPSFIMQVRIWKIFNFDAVFKNSVDNLEYLCHKAIDVIGSSFELKSEAEYPVENCVIFLHRCFFSDAYPGIQLIEEKKKELVDQVLSYMEHIKIFQEEHFQDLHSFFTQLAAAVIWRDEKKGQVSWPNIFRLTRAIVKWITNLRRFNDNWERQLNILIQKISLTVRLRSIYLAMFFGELFPTLTRLILTRGSIQQECGVTLFYAIKVLFEIPYQSKFLDIMKGEKNTIIGIINDVNRYKKKSRIEDKLALYWWLAENGSEETVEWAEWILHHFDEVPEPRCKRRLPWEDEEKMESYYPC</sequence>
<dbReference type="EMBL" id="GL379788">
    <property type="protein sequence ID" value="EGT40593.1"/>
    <property type="molecule type" value="Genomic_DNA"/>
</dbReference>
<dbReference type="InParanoid" id="G0MBA7"/>
<keyword evidence="2" id="KW-1185">Reference proteome</keyword>
<evidence type="ECO:0000313" key="1">
    <source>
        <dbReference type="EMBL" id="EGT40593.1"/>
    </source>
</evidence>
<name>G0MBA7_CAEBE</name>
<dbReference type="AlphaFoldDB" id="G0MBA7"/>
<dbReference type="eggNOG" id="KOG3665">
    <property type="taxonomic scope" value="Eukaryota"/>
</dbReference>
<reference evidence="2" key="1">
    <citation type="submission" date="2011-07" db="EMBL/GenBank/DDBJ databases">
        <authorList>
            <consortium name="Caenorhabditis brenneri Sequencing and Analysis Consortium"/>
            <person name="Wilson R.K."/>
        </authorList>
    </citation>
    <scope>NUCLEOTIDE SEQUENCE [LARGE SCALE GENOMIC DNA]</scope>
    <source>
        <strain evidence="2">PB2801</strain>
    </source>
</reference>
<dbReference type="OrthoDB" id="5910286at2759"/>
<dbReference type="PANTHER" id="PTHR12904">
    <property type="match status" value="1"/>
</dbReference>
<dbReference type="Gene3D" id="3.80.10.10">
    <property type="entry name" value="Ribonuclease Inhibitor"/>
    <property type="match status" value="1"/>
</dbReference>
<dbReference type="Proteomes" id="UP000008068">
    <property type="component" value="Unassembled WGS sequence"/>
</dbReference>